<evidence type="ECO:0000256" key="3">
    <source>
        <dbReference type="ARBA" id="ARBA00022833"/>
    </source>
</evidence>
<dbReference type="GO" id="GO:0016616">
    <property type="term" value="F:oxidoreductase activity, acting on the CH-OH group of donors, NAD or NADP as acceptor"/>
    <property type="evidence" value="ECO:0007669"/>
    <property type="project" value="InterPro"/>
</dbReference>
<dbReference type="PANTHER" id="PTHR42683">
    <property type="entry name" value="ALDEHYDE REDUCTASE"/>
    <property type="match status" value="1"/>
</dbReference>
<keyword evidence="8" id="KW-1185">Reference proteome</keyword>
<accession>A0A2J6QMB2</accession>
<evidence type="ECO:0000313" key="8">
    <source>
        <dbReference type="Proteomes" id="UP000235672"/>
    </source>
</evidence>
<dbReference type="GO" id="GO:0008270">
    <property type="term" value="F:zinc ion binding"/>
    <property type="evidence" value="ECO:0007669"/>
    <property type="project" value="InterPro"/>
</dbReference>
<dbReference type="SUPFAM" id="SSF50129">
    <property type="entry name" value="GroES-like"/>
    <property type="match status" value="1"/>
</dbReference>
<dbReference type="AlphaFoldDB" id="A0A2J6QMB2"/>
<proteinExistence type="inferred from homology"/>
<dbReference type="FunFam" id="3.40.50.720:FF:000022">
    <property type="entry name" value="Cinnamyl alcohol dehydrogenase"/>
    <property type="match status" value="1"/>
</dbReference>
<evidence type="ECO:0000313" key="7">
    <source>
        <dbReference type="EMBL" id="PMD27417.1"/>
    </source>
</evidence>
<dbReference type="Gene3D" id="3.90.180.10">
    <property type="entry name" value="Medium-chain alcohol dehydrogenases, catalytic domain"/>
    <property type="match status" value="1"/>
</dbReference>
<dbReference type="InterPro" id="IPR036291">
    <property type="entry name" value="NAD(P)-bd_dom_sf"/>
</dbReference>
<feature type="domain" description="Enoyl reductase (ER)" evidence="6">
    <location>
        <begin position="9"/>
        <end position="327"/>
    </location>
</feature>
<organism evidence="7 8">
    <name type="scientific">Hyaloscypha hepaticicola</name>
    <dbReference type="NCBI Taxonomy" id="2082293"/>
    <lineage>
        <taxon>Eukaryota</taxon>
        <taxon>Fungi</taxon>
        <taxon>Dikarya</taxon>
        <taxon>Ascomycota</taxon>
        <taxon>Pezizomycotina</taxon>
        <taxon>Leotiomycetes</taxon>
        <taxon>Helotiales</taxon>
        <taxon>Hyaloscyphaceae</taxon>
        <taxon>Hyaloscypha</taxon>
    </lineage>
</organism>
<dbReference type="CDD" id="cd05283">
    <property type="entry name" value="CAD1"/>
    <property type="match status" value="1"/>
</dbReference>
<evidence type="ECO:0000259" key="6">
    <source>
        <dbReference type="SMART" id="SM00829"/>
    </source>
</evidence>
<dbReference type="EMBL" id="KZ613466">
    <property type="protein sequence ID" value="PMD27417.1"/>
    <property type="molecule type" value="Genomic_DNA"/>
</dbReference>
<dbReference type="Pfam" id="PF00107">
    <property type="entry name" value="ADH_zinc_N"/>
    <property type="match status" value="1"/>
</dbReference>
<dbReference type="InterPro" id="IPR013149">
    <property type="entry name" value="ADH-like_C"/>
</dbReference>
<dbReference type="InterPro" id="IPR047109">
    <property type="entry name" value="CAD-like"/>
</dbReference>
<comment type="cofactor">
    <cofactor evidence="1 5">
        <name>Zn(2+)</name>
        <dbReference type="ChEBI" id="CHEBI:29105"/>
    </cofactor>
</comment>
<dbReference type="InterPro" id="IPR020843">
    <property type="entry name" value="ER"/>
</dbReference>
<evidence type="ECO:0000256" key="4">
    <source>
        <dbReference type="ARBA" id="ARBA00023002"/>
    </source>
</evidence>
<dbReference type="PROSITE" id="PS00065">
    <property type="entry name" value="D_2_HYDROXYACID_DH_1"/>
    <property type="match status" value="1"/>
</dbReference>
<dbReference type="Proteomes" id="UP000235672">
    <property type="component" value="Unassembled WGS sequence"/>
</dbReference>
<keyword evidence="3 5" id="KW-0862">Zinc</keyword>
<dbReference type="InterPro" id="IPR013154">
    <property type="entry name" value="ADH-like_N"/>
</dbReference>
<keyword evidence="4" id="KW-0560">Oxidoreductase</keyword>
<dbReference type="STRING" id="1745343.A0A2J6QMB2"/>
<dbReference type="InterPro" id="IPR002328">
    <property type="entry name" value="ADH_Zn_CS"/>
</dbReference>
<dbReference type="SUPFAM" id="SSF51735">
    <property type="entry name" value="NAD(P)-binding Rossmann-fold domains"/>
    <property type="match status" value="1"/>
</dbReference>
<evidence type="ECO:0000256" key="5">
    <source>
        <dbReference type="RuleBase" id="RU361277"/>
    </source>
</evidence>
<comment type="similarity">
    <text evidence="5">Belongs to the zinc-containing alcohol dehydrogenase family.</text>
</comment>
<evidence type="ECO:0000256" key="1">
    <source>
        <dbReference type="ARBA" id="ARBA00001947"/>
    </source>
</evidence>
<evidence type="ECO:0000256" key="2">
    <source>
        <dbReference type="ARBA" id="ARBA00022723"/>
    </source>
</evidence>
<sequence length="330" mass="36120">MVEFTVFKGSKEGKIIKSTTQRELQPNEVLIKVTHSGLCGTDEHYRHEDMGLGHEGAGIIEEVGASVKTYRKGDSVGWGYQSGSCGHCKHCLTGHETICPERKMYGYANRDHGSFSSYAVWNADFIFSIPSSIPREYAAPLMCGGATVFNALHAFSVKSTDRVGIIGVGGLGHLAIQFASKMGCQVIVFSSTDSKKDEALKLGADEFVATKGAKELHVSAPIDHLLVTTSFQPDWNQFLPIMSPGGTVFPLTVSPEELKIPYMPFLAGELRIQGSLVAARQVHKEMLAFAAHHQIRPIIEQFPMTVEGIMESMKKLEDGKMRYRGVVVAQ</sequence>
<name>A0A2J6QMB2_9HELO</name>
<dbReference type="OrthoDB" id="1879366at2759"/>
<reference evidence="7 8" key="1">
    <citation type="submission" date="2016-05" db="EMBL/GenBank/DDBJ databases">
        <title>A degradative enzymes factory behind the ericoid mycorrhizal symbiosis.</title>
        <authorList>
            <consortium name="DOE Joint Genome Institute"/>
            <person name="Martino E."/>
            <person name="Morin E."/>
            <person name="Grelet G."/>
            <person name="Kuo A."/>
            <person name="Kohler A."/>
            <person name="Daghino S."/>
            <person name="Barry K."/>
            <person name="Choi C."/>
            <person name="Cichocki N."/>
            <person name="Clum A."/>
            <person name="Copeland A."/>
            <person name="Hainaut M."/>
            <person name="Haridas S."/>
            <person name="Labutti K."/>
            <person name="Lindquist E."/>
            <person name="Lipzen A."/>
            <person name="Khouja H.-R."/>
            <person name="Murat C."/>
            <person name="Ohm R."/>
            <person name="Olson A."/>
            <person name="Spatafora J."/>
            <person name="Veneault-Fourrey C."/>
            <person name="Henrissat B."/>
            <person name="Grigoriev I."/>
            <person name="Martin F."/>
            <person name="Perotto S."/>
        </authorList>
    </citation>
    <scope>NUCLEOTIDE SEQUENCE [LARGE SCALE GENOMIC DNA]</scope>
    <source>
        <strain evidence="7 8">UAMH 7357</strain>
    </source>
</reference>
<dbReference type="Pfam" id="PF08240">
    <property type="entry name" value="ADH_N"/>
    <property type="match status" value="1"/>
</dbReference>
<dbReference type="SMART" id="SM00829">
    <property type="entry name" value="PKS_ER"/>
    <property type="match status" value="1"/>
</dbReference>
<dbReference type="Gene3D" id="3.40.50.720">
    <property type="entry name" value="NAD(P)-binding Rossmann-like Domain"/>
    <property type="match status" value="1"/>
</dbReference>
<dbReference type="InterPro" id="IPR029752">
    <property type="entry name" value="D-isomer_DH_CS1"/>
</dbReference>
<dbReference type="InterPro" id="IPR011032">
    <property type="entry name" value="GroES-like_sf"/>
</dbReference>
<gene>
    <name evidence="7" type="ORF">NA56DRAFT_616878</name>
</gene>
<keyword evidence="2 5" id="KW-0479">Metal-binding</keyword>
<protein>
    <submittedName>
        <fullName evidence="7">Putative NADP-dependent alcohol dehydrogenase C 2</fullName>
    </submittedName>
</protein>
<dbReference type="PROSITE" id="PS00059">
    <property type="entry name" value="ADH_ZINC"/>
    <property type="match status" value="1"/>
</dbReference>